<dbReference type="InterPro" id="IPR005467">
    <property type="entry name" value="His_kinase_dom"/>
</dbReference>
<dbReference type="Pfam" id="PF00512">
    <property type="entry name" value="HisKA"/>
    <property type="match status" value="1"/>
</dbReference>
<feature type="transmembrane region" description="Helical" evidence="10">
    <location>
        <begin position="183"/>
        <end position="201"/>
    </location>
</feature>
<dbReference type="Gene3D" id="6.10.340.10">
    <property type="match status" value="1"/>
</dbReference>
<dbReference type="SUPFAM" id="SSF55874">
    <property type="entry name" value="ATPase domain of HSP90 chaperone/DNA topoisomerase II/histidine kinase"/>
    <property type="match status" value="1"/>
</dbReference>
<feature type="transmembrane region" description="Helical" evidence="10">
    <location>
        <begin position="46"/>
        <end position="72"/>
    </location>
</feature>
<keyword evidence="6 13" id="KW-0808">Transferase</keyword>
<evidence type="ECO:0000256" key="8">
    <source>
        <dbReference type="ARBA" id="ARBA00022777"/>
    </source>
</evidence>
<sequence length="481" mass="54343">MTGNSNGSSAGRASNGGGHKLLAIFGRYKPAPWRGHYSLSKLFFNVYLLAASSFIVIALFADFVISTAIRGVTEDYMSRFMRGTIVLIEDELFRHPRAEWPTAVKAIDEKFAYRLDIVERWTLRLEQKQAERLDSGDMAVSPDGDILYHRLKETSQVLVVGPLSPRANAEYHGSLSMELRIRLLTWTVIGVVLAIAVWFFVRPFWRDLEAMRQTARALGDGQLDARAPRIRSSAFDLLAETFDGMAERIQRLIATQKELSSAISHELRTPIARMRFELEMISETDESSERDRLRRMMEDDLDELDGLIDSSLTYARFEREPPELHLSPVEFSPWLEEEVESMRILGRRLDLTVDTRAVPEGLQVELDRKSMPYAITNLLRNAIKYARSRIEVSAELIDDRIAIHVDDDGCGIPPEERERVFSAFTRLDSSRDRSTGGYGLGLAIARQVLEQHHGLASADEAPLGGARFTLSWPVTQSGINN</sequence>
<reference evidence="13 14" key="1">
    <citation type="submission" date="2020-08" db="EMBL/GenBank/DDBJ databases">
        <title>Genome sequencing of Purple Non-Sulfur Bacteria from various extreme environments.</title>
        <authorList>
            <person name="Mayer M."/>
        </authorList>
    </citation>
    <scope>NUCLEOTIDE SEQUENCE [LARGE SCALE GENOMIC DNA]</scope>
    <source>
        <strain evidence="13 14">2761</strain>
    </source>
</reference>
<evidence type="ECO:0000259" key="11">
    <source>
        <dbReference type="PROSITE" id="PS50109"/>
    </source>
</evidence>
<dbReference type="OrthoDB" id="9804645at2"/>
<gene>
    <name evidence="13" type="ORF">GGD90_001188</name>
</gene>
<dbReference type="PANTHER" id="PTHR44936:SF10">
    <property type="entry name" value="SENSOR PROTEIN RSTB"/>
    <property type="match status" value="1"/>
</dbReference>
<comment type="caution">
    <text evidence="13">The sequence shown here is derived from an EMBL/GenBank/DDBJ whole genome shotgun (WGS) entry which is preliminary data.</text>
</comment>
<evidence type="ECO:0000313" key="14">
    <source>
        <dbReference type="Proteomes" id="UP000587070"/>
    </source>
</evidence>
<name>A0A840G4I9_RHOTE</name>
<dbReference type="InterPro" id="IPR003594">
    <property type="entry name" value="HATPase_dom"/>
</dbReference>
<dbReference type="EMBL" id="JACIGE010000003">
    <property type="protein sequence ID" value="MBB4246825.1"/>
    <property type="molecule type" value="Genomic_DNA"/>
</dbReference>
<evidence type="ECO:0000256" key="4">
    <source>
        <dbReference type="ARBA" id="ARBA00022475"/>
    </source>
</evidence>
<dbReference type="PROSITE" id="PS50109">
    <property type="entry name" value="HIS_KIN"/>
    <property type="match status" value="1"/>
</dbReference>
<dbReference type="PROSITE" id="PS50885">
    <property type="entry name" value="HAMP"/>
    <property type="match status" value="1"/>
</dbReference>
<dbReference type="SMART" id="SM00304">
    <property type="entry name" value="HAMP"/>
    <property type="match status" value="1"/>
</dbReference>
<dbReference type="GO" id="GO:0005886">
    <property type="term" value="C:plasma membrane"/>
    <property type="evidence" value="ECO:0007669"/>
    <property type="project" value="UniProtKB-SubCell"/>
</dbReference>
<dbReference type="AlphaFoldDB" id="A0A840G4I9"/>
<evidence type="ECO:0000256" key="10">
    <source>
        <dbReference type="SAM" id="Phobius"/>
    </source>
</evidence>
<evidence type="ECO:0000259" key="12">
    <source>
        <dbReference type="PROSITE" id="PS50885"/>
    </source>
</evidence>
<keyword evidence="10" id="KW-0472">Membrane</keyword>
<dbReference type="Pfam" id="PF00672">
    <property type="entry name" value="HAMP"/>
    <property type="match status" value="1"/>
</dbReference>
<comment type="catalytic activity">
    <reaction evidence="1">
        <text>ATP + protein L-histidine = ADP + protein N-phospho-L-histidine.</text>
        <dbReference type="EC" id="2.7.13.3"/>
    </reaction>
</comment>
<evidence type="ECO:0000256" key="6">
    <source>
        <dbReference type="ARBA" id="ARBA00022679"/>
    </source>
</evidence>
<evidence type="ECO:0000256" key="2">
    <source>
        <dbReference type="ARBA" id="ARBA00004651"/>
    </source>
</evidence>
<dbReference type="GO" id="GO:0000155">
    <property type="term" value="F:phosphorelay sensor kinase activity"/>
    <property type="evidence" value="ECO:0007669"/>
    <property type="project" value="InterPro"/>
</dbReference>
<dbReference type="CDD" id="cd06225">
    <property type="entry name" value="HAMP"/>
    <property type="match status" value="1"/>
</dbReference>
<dbReference type="InterPro" id="IPR050980">
    <property type="entry name" value="2C_sensor_his_kinase"/>
</dbReference>
<dbReference type="SMART" id="SM00387">
    <property type="entry name" value="HATPase_c"/>
    <property type="match status" value="1"/>
</dbReference>
<dbReference type="Pfam" id="PF02518">
    <property type="entry name" value="HATPase_c"/>
    <property type="match status" value="1"/>
</dbReference>
<accession>A0A840G4I9</accession>
<dbReference type="InterPro" id="IPR003661">
    <property type="entry name" value="HisK_dim/P_dom"/>
</dbReference>
<evidence type="ECO:0000256" key="1">
    <source>
        <dbReference type="ARBA" id="ARBA00000085"/>
    </source>
</evidence>
<dbReference type="Proteomes" id="UP000587070">
    <property type="component" value="Unassembled WGS sequence"/>
</dbReference>
<dbReference type="PRINTS" id="PR00344">
    <property type="entry name" value="BCTRLSENSOR"/>
</dbReference>
<feature type="domain" description="Histidine kinase" evidence="11">
    <location>
        <begin position="262"/>
        <end position="476"/>
    </location>
</feature>
<dbReference type="RefSeq" id="WP_153115328.1">
    <property type="nucleotide sequence ID" value="NZ_JACIGE010000003.1"/>
</dbReference>
<dbReference type="EC" id="2.7.13.3" evidence="3"/>
<keyword evidence="14" id="KW-1185">Reference proteome</keyword>
<dbReference type="InterPro" id="IPR036890">
    <property type="entry name" value="HATPase_C_sf"/>
</dbReference>
<dbReference type="InterPro" id="IPR004358">
    <property type="entry name" value="Sig_transdc_His_kin-like_C"/>
</dbReference>
<dbReference type="Gene3D" id="1.10.287.130">
    <property type="match status" value="1"/>
</dbReference>
<keyword evidence="5" id="KW-0597">Phosphoprotein</keyword>
<keyword evidence="10" id="KW-0812">Transmembrane</keyword>
<keyword evidence="9" id="KW-0067">ATP-binding</keyword>
<keyword evidence="7" id="KW-0547">Nucleotide-binding</keyword>
<dbReference type="InterPro" id="IPR036097">
    <property type="entry name" value="HisK_dim/P_sf"/>
</dbReference>
<dbReference type="CDD" id="cd00082">
    <property type="entry name" value="HisKA"/>
    <property type="match status" value="1"/>
</dbReference>
<keyword evidence="10" id="KW-1133">Transmembrane helix</keyword>
<dbReference type="GO" id="GO:0005524">
    <property type="term" value="F:ATP binding"/>
    <property type="evidence" value="ECO:0007669"/>
    <property type="project" value="UniProtKB-KW"/>
</dbReference>
<evidence type="ECO:0000256" key="5">
    <source>
        <dbReference type="ARBA" id="ARBA00022553"/>
    </source>
</evidence>
<keyword evidence="4" id="KW-1003">Cell membrane</keyword>
<keyword evidence="8 13" id="KW-0418">Kinase</keyword>
<comment type="subcellular location">
    <subcellularLocation>
        <location evidence="2">Cell membrane</location>
        <topology evidence="2">Multi-pass membrane protein</topology>
    </subcellularLocation>
</comment>
<protein>
    <recommendedName>
        <fullName evidence="3">histidine kinase</fullName>
        <ecNumber evidence="3">2.7.13.3</ecNumber>
    </recommendedName>
</protein>
<feature type="domain" description="HAMP" evidence="12">
    <location>
        <begin position="202"/>
        <end position="254"/>
    </location>
</feature>
<dbReference type="InterPro" id="IPR003660">
    <property type="entry name" value="HAMP_dom"/>
</dbReference>
<dbReference type="SMART" id="SM00388">
    <property type="entry name" value="HisKA"/>
    <property type="match status" value="1"/>
</dbReference>
<evidence type="ECO:0000256" key="9">
    <source>
        <dbReference type="ARBA" id="ARBA00022840"/>
    </source>
</evidence>
<proteinExistence type="predicted"/>
<evidence type="ECO:0000256" key="3">
    <source>
        <dbReference type="ARBA" id="ARBA00012438"/>
    </source>
</evidence>
<evidence type="ECO:0000256" key="7">
    <source>
        <dbReference type="ARBA" id="ARBA00022741"/>
    </source>
</evidence>
<dbReference type="Gene3D" id="3.30.565.10">
    <property type="entry name" value="Histidine kinase-like ATPase, C-terminal domain"/>
    <property type="match status" value="1"/>
</dbReference>
<dbReference type="PANTHER" id="PTHR44936">
    <property type="entry name" value="SENSOR PROTEIN CREC"/>
    <property type="match status" value="1"/>
</dbReference>
<dbReference type="SUPFAM" id="SSF47384">
    <property type="entry name" value="Homodimeric domain of signal transducing histidine kinase"/>
    <property type="match status" value="1"/>
</dbReference>
<organism evidence="13 14">
    <name type="scientific">Rhodocyclus tenuis</name>
    <name type="common">Rhodospirillum tenue</name>
    <dbReference type="NCBI Taxonomy" id="1066"/>
    <lineage>
        <taxon>Bacteria</taxon>
        <taxon>Pseudomonadati</taxon>
        <taxon>Pseudomonadota</taxon>
        <taxon>Betaproteobacteria</taxon>
        <taxon>Rhodocyclales</taxon>
        <taxon>Rhodocyclaceae</taxon>
        <taxon>Rhodocyclus</taxon>
    </lineage>
</organism>
<evidence type="ECO:0000313" key="13">
    <source>
        <dbReference type="EMBL" id="MBB4246825.1"/>
    </source>
</evidence>